<dbReference type="InterPro" id="IPR003593">
    <property type="entry name" value="AAA+_ATPase"/>
</dbReference>
<dbReference type="Gene3D" id="1.20.58.760">
    <property type="entry name" value="Peptidase M41"/>
    <property type="match status" value="1"/>
</dbReference>
<dbReference type="InterPro" id="IPR011546">
    <property type="entry name" value="Pept_M41_FtsH_extracell"/>
</dbReference>
<feature type="transmembrane region" description="Helical" evidence="9">
    <location>
        <begin position="21"/>
        <end position="39"/>
    </location>
</feature>
<keyword evidence="9" id="KW-0472">Membrane</keyword>
<keyword evidence="6 9" id="KW-0862">Zinc</keyword>
<dbReference type="CDD" id="cd19501">
    <property type="entry name" value="RecA-like_FtsH"/>
    <property type="match status" value="1"/>
</dbReference>
<keyword evidence="3 9" id="KW-0479">Metal-binding</keyword>
<comment type="subcellular location">
    <subcellularLocation>
        <location evidence="9">Cell membrane</location>
        <topology evidence="9">Multi-pass membrane protein</topology>
        <orientation evidence="9">Cytoplasmic side</orientation>
    </subcellularLocation>
</comment>
<dbReference type="PANTHER" id="PTHR43655:SF2">
    <property type="entry name" value="AFG3 LIKE MATRIX AAA PEPTIDASE SUBUNIT 2, ISOFORM A"/>
    <property type="match status" value="1"/>
</dbReference>
<keyword evidence="9" id="KW-1003">Cell membrane</keyword>
<dbReference type="Gene3D" id="3.40.1690.20">
    <property type="match status" value="1"/>
</dbReference>
<dbReference type="InterPro" id="IPR027417">
    <property type="entry name" value="P-loop_NTPase"/>
</dbReference>
<feature type="binding site" evidence="9">
    <location>
        <position position="532"/>
    </location>
    <ligand>
        <name>Zn(2+)</name>
        <dbReference type="ChEBI" id="CHEBI:29105"/>
        <note>catalytic</note>
    </ligand>
</feature>
<dbReference type="Pfam" id="PF00004">
    <property type="entry name" value="AAA"/>
    <property type="match status" value="1"/>
</dbReference>
<keyword evidence="7 9" id="KW-0067">ATP-binding</keyword>
<dbReference type="EC" id="3.4.24.-" evidence="9"/>
<dbReference type="SUPFAM" id="SSF52540">
    <property type="entry name" value="P-loop containing nucleoside triphosphate hydrolases"/>
    <property type="match status" value="1"/>
</dbReference>
<keyword evidence="5 9" id="KW-0378">Hydrolase</keyword>
<keyword evidence="9" id="KW-0812">Transmembrane</keyword>
<comment type="similarity">
    <text evidence="9">In the central section; belongs to the AAA ATPase family.</text>
</comment>
<evidence type="ECO:0000256" key="10">
    <source>
        <dbReference type="RuleBase" id="RU003651"/>
    </source>
</evidence>
<feature type="active site" evidence="9">
    <location>
        <position position="458"/>
    </location>
</feature>
<protein>
    <recommendedName>
        <fullName evidence="9">ATP-dependent zinc metalloprotease FtsH</fullName>
        <ecNumber evidence="9">3.4.24.-</ecNumber>
    </recommendedName>
</protein>
<keyword evidence="2 9" id="KW-0645">Protease</keyword>
<dbReference type="Pfam" id="PF17862">
    <property type="entry name" value="AAA_lid_3"/>
    <property type="match status" value="1"/>
</dbReference>
<dbReference type="Pfam" id="PF06480">
    <property type="entry name" value="FtsH_ext"/>
    <property type="match status" value="1"/>
</dbReference>
<sequence>MENNRMNPNKPKDNKQKMFRFNFYWMYGIILLLLAALYMTNDSAGTKEIGWTEFQKLAKENVFDKMVVYNKKNVVEATVKSDKIGVIFPGEKMSDSLSPKVYIKIPSADKFSDFYDNAVSENKIDTQVSFEEGDDTMWSFLISFGPIILFVLVWIFLMRRMSGGAGGGPGGVFSVGKAKAQLFDKDNNPKVTFKDVAGLAGAKQEVEEIVSFLKNPSKYTELGGKIPKGALLVGPPGTGKTLLAKAVAGEANVPFFSLSGSDFVEMFVGVGASRVRDLFRQAKEKAPCIVFIDEIDAVGRARGKNANMNSNDERENTLNQLLTEMDGFGSNSGVIILAATNRADILDKALLRAGRFDRQIHVELPDLNERKEIFGVHLRPIKIDDSVDAELLARQTPGFSGADIANVCNEAALIAARNNKKFVQKEDFMNAVDRIVGGLEKRTTVMTETERKRIAIHEAGHATISWKLEHANPLVKVTIVPRGKALGAAWYLPEERPITTREEMLDEMCSTLGGRAAEELYSGQISNGASNDLERVTKQAYAMVVYYGMSDKLPNINYYDSSGQEWGFTKPYSESTARIIDEEVQKIISEQYERAKKILAENTEGHNQLANVLLEREVIYREDVEHIFGKRPWASRSEEILEKENKDDKNDKNNPKEQTPAPETGEEAPKTEDDKS</sequence>
<feature type="binding site" evidence="9">
    <location>
        <position position="457"/>
    </location>
    <ligand>
        <name>Zn(2+)</name>
        <dbReference type="ChEBI" id="CHEBI:29105"/>
        <note>catalytic</note>
    </ligand>
</feature>
<dbReference type="RefSeq" id="WP_251968668.1">
    <property type="nucleotide sequence ID" value="NZ_CP146284.1"/>
</dbReference>
<dbReference type="HAMAP" id="MF_01458">
    <property type="entry name" value="FtsH"/>
    <property type="match status" value="1"/>
</dbReference>
<evidence type="ECO:0000256" key="9">
    <source>
        <dbReference type="HAMAP-Rule" id="MF_01458"/>
    </source>
</evidence>
<dbReference type="Pfam" id="PF01434">
    <property type="entry name" value="Peptidase_M41"/>
    <property type="match status" value="1"/>
</dbReference>
<feature type="compositionally biased region" description="Basic and acidic residues" evidence="11">
    <location>
        <begin position="636"/>
        <end position="655"/>
    </location>
</feature>
<dbReference type="NCBIfam" id="TIGR01241">
    <property type="entry name" value="FtsH_fam"/>
    <property type="match status" value="1"/>
</dbReference>
<dbReference type="InterPro" id="IPR003960">
    <property type="entry name" value="ATPase_AAA_CS"/>
</dbReference>
<evidence type="ECO:0000313" key="14">
    <source>
        <dbReference type="Proteomes" id="UP001320603"/>
    </source>
</evidence>
<evidence type="ECO:0000256" key="11">
    <source>
        <dbReference type="SAM" id="MobiDB-lite"/>
    </source>
</evidence>
<comment type="similarity">
    <text evidence="1 9">In the C-terminal section; belongs to the peptidase M41 family.</text>
</comment>
<feature type="compositionally biased region" description="Basic and acidic residues" evidence="11">
    <location>
        <begin position="667"/>
        <end position="676"/>
    </location>
</feature>
<evidence type="ECO:0000259" key="12">
    <source>
        <dbReference type="SMART" id="SM00382"/>
    </source>
</evidence>
<evidence type="ECO:0000256" key="2">
    <source>
        <dbReference type="ARBA" id="ARBA00022670"/>
    </source>
</evidence>
<comment type="function">
    <text evidence="9">Acts as a processive, ATP-dependent zinc metallopeptidase for both cytoplasmic and membrane proteins. Plays a role in the quality control of integral membrane proteins.</text>
</comment>
<dbReference type="Gene3D" id="3.40.50.300">
    <property type="entry name" value="P-loop containing nucleotide triphosphate hydrolases"/>
    <property type="match status" value="1"/>
</dbReference>
<dbReference type="InterPro" id="IPR000642">
    <property type="entry name" value="Peptidase_M41"/>
</dbReference>
<dbReference type="SMART" id="SM00382">
    <property type="entry name" value="AAA"/>
    <property type="match status" value="1"/>
</dbReference>
<feature type="binding site" evidence="9">
    <location>
        <begin position="234"/>
        <end position="241"/>
    </location>
    <ligand>
        <name>ATP</name>
        <dbReference type="ChEBI" id="CHEBI:30616"/>
    </ligand>
</feature>
<evidence type="ECO:0000256" key="3">
    <source>
        <dbReference type="ARBA" id="ARBA00022723"/>
    </source>
</evidence>
<evidence type="ECO:0000256" key="6">
    <source>
        <dbReference type="ARBA" id="ARBA00022833"/>
    </source>
</evidence>
<feature type="domain" description="AAA+ ATPase" evidence="12">
    <location>
        <begin position="226"/>
        <end position="366"/>
    </location>
</feature>
<evidence type="ECO:0000256" key="5">
    <source>
        <dbReference type="ARBA" id="ARBA00022801"/>
    </source>
</evidence>
<keyword evidence="8 9" id="KW-0482">Metalloprotease</keyword>
<evidence type="ECO:0000256" key="7">
    <source>
        <dbReference type="ARBA" id="ARBA00022840"/>
    </source>
</evidence>
<name>A0ABZ2ISS3_9BACT</name>
<dbReference type="EMBL" id="CP146284">
    <property type="protein sequence ID" value="WWV67647.1"/>
    <property type="molecule type" value="Genomic_DNA"/>
</dbReference>
<dbReference type="Proteomes" id="UP001320603">
    <property type="component" value="Chromosome"/>
</dbReference>
<feature type="binding site" evidence="9">
    <location>
        <position position="461"/>
    </location>
    <ligand>
        <name>Zn(2+)</name>
        <dbReference type="ChEBI" id="CHEBI:29105"/>
        <note>catalytic</note>
    </ligand>
</feature>
<evidence type="ECO:0000256" key="8">
    <source>
        <dbReference type="ARBA" id="ARBA00023049"/>
    </source>
</evidence>
<dbReference type="SUPFAM" id="SSF140990">
    <property type="entry name" value="FtsH protease domain-like"/>
    <property type="match status" value="1"/>
</dbReference>
<gene>
    <name evidence="9 13" type="primary">ftsH</name>
    <name evidence="13" type="ORF">NEE14_006730</name>
</gene>
<reference evidence="13 14" key="1">
    <citation type="submission" date="2024-02" db="EMBL/GenBank/DDBJ databases">
        <title>Whole genome sequencing of Parabacteroides sp. AD58.</title>
        <authorList>
            <person name="Chaplin A.V."/>
            <person name="Pikina A.P."/>
            <person name="Sokolova S.R."/>
            <person name="Korostin D.O."/>
            <person name="Efimov B.A."/>
        </authorList>
    </citation>
    <scope>NUCLEOTIDE SEQUENCE [LARGE SCALE GENOMIC DNA]</scope>
    <source>
        <strain evidence="13 14">AD58</strain>
    </source>
</reference>
<comment type="subunit">
    <text evidence="9">Homohexamer.</text>
</comment>
<dbReference type="InterPro" id="IPR003959">
    <property type="entry name" value="ATPase_AAA_core"/>
</dbReference>
<evidence type="ECO:0000256" key="1">
    <source>
        <dbReference type="ARBA" id="ARBA00010044"/>
    </source>
</evidence>
<feature type="region of interest" description="Disordered" evidence="11">
    <location>
        <begin position="635"/>
        <end position="676"/>
    </location>
</feature>
<dbReference type="PANTHER" id="PTHR43655">
    <property type="entry name" value="ATP-DEPENDENT PROTEASE"/>
    <property type="match status" value="1"/>
</dbReference>
<proteinExistence type="inferred from homology"/>
<evidence type="ECO:0000256" key="4">
    <source>
        <dbReference type="ARBA" id="ARBA00022741"/>
    </source>
</evidence>
<dbReference type="InterPro" id="IPR050928">
    <property type="entry name" value="ATP-dep_Zn_Metalloprotease"/>
</dbReference>
<dbReference type="PROSITE" id="PS00674">
    <property type="entry name" value="AAA"/>
    <property type="match status" value="1"/>
</dbReference>
<keyword evidence="9" id="KW-1133">Transmembrane helix</keyword>
<dbReference type="InterPro" id="IPR037219">
    <property type="entry name" value="Peptidase_M41-like"/>
</dbReference>
<keyword evidence="14" id="KW-1185">Reference proteome</keyword>
<comment type="similarity">
    <text evidence="10">Belongs to the AAA ATPase family.</text>
</comment>
<keyword evidence="4 9" id="KW-0547">Nucleotide-binding</keyword>
<dbReference type="Gene3D" id="1.10.8.60">
    <property type="match status" value="1"/>
</dbReference>
<dbReference type="InterPro" id="IPR041569">
    <property type="entry name" value="AAA_lid_3"/>
</dbReference>
<dbReference type="GO" id="GO:0008237">
    <property type="term" value="F:metallopeptidase activity"/>
    <property type="evidence" value="ECO:0007669"/>
    <property type="project" value="UniProtKB-KW"/>
</dbReference>
<organism evidence="13 14">
    <name type="scientific">Parabacteroides absconsus</name>
    <dbReference type="NCBI Taxonomy" id="2951805"/>
    <lineage>
        <taxon>Bacteria</taxon>
        <taxon>Pseudomonadati</taxon>
        <taxon>Bacteroidota</taxon>
        <taxon>Bacteroidia</taxon>
        <taxon>Bacteroidales</taxon>
        <taxon>Tannerellaceae</taxon>
        <taxon>Parabacteroides</taxon>
    </lineage>
</organism>
<accession>A0ABZ2ISS3</accession>
<dbReference type="InterPro" id="IPR005936">
    <property type="entry name" value="FtsH"/>
</dbReference>
<feature type="transmembrane region" description="Helical" evidence="9">
    <location>
        <begin position="137"/>
        <end position="157"/>
    </location>
</feature>
<evidence type="ECO:0000313" key="13">
    <source>
        <dbReference type="EMBL" id="WWV67647.1"/>
    </source>
</evidence>
<comment type="cofactor">
    <cofactor evidence="9">
        <name>Zn(2+)</name>
        <dbReference type="ChEBI" id="CHEBI:29105"/>
    </cofactor>
    <text evidence="9">Binds 1 zinc ion per subunit.</text>
</comment>